<feature type="transmembrane region" description="Helical" evidence="7">
    <location>
        <begin position="7"/>
        <end position="37"/>
    </location>
</feature>
<dbReference type="AlphaFoldDB" id="A0A9D1A331"/>
<evidence type="ECO:0000256" key="3">
    <source>
        <dbReference type="ARBA" id="ARBA00022692"/>
    </source>
</evidence>
<dbReference type="GO" id="GO:0055085">
    <property type="term" value="P:transmembrane transport"/>
    <property type="evidence" value="ECO:0007669"/>
    <property type="project" value="InterPro"/>
</dbReference>
<dbReference type="InterPro" id="IPR051679">
    <property type="entry name" value="DASS-Related_Transporters"/>
</dbReference>
<keyword evidence="6 7" id="KW-0472">Membrane</keyword>
<dbReference type="GO" id="GO:0005886">
    <property type="term" value="C:plasma membrane"/>
    <property type="evidence" value="ECO:0007669"/>
    <property type="project" value="TreeGrafter"/>
</dbReference>
<evidence type="ECO:0000256" key="5">
    <source>
        <dbReference type="ARBA" id="ARBA00022989"/>
    </source>
</evidence>
<comment type="subcellular location">
    <subcellularLocation>
        <location evidence="1">Membrane</location>
        <topology evidence="1">Multi-pass membrane protein</topology>
    </subcellularLocation>
</comment>
<protein>
    <submittedName>
        <fullName evidence="9">Anion permease</fullName>
    </submittedName>
</protein>
<dbReference type="PANTHER" id="PTHR43652">
    <property type="entry name" value="BASIC AMINO ACID ANTIPORTER YFCC-RELATED"/>
    <property type="match status" value="1"/>
</dbReference>
<evidence type="ECO:0000256" key="6">
    <source>
        <dbReference type="ARBA" id="ARBA00023136"/>
    </source>
</evidence>
<dbReference type="Pfam" id="PF03600">
    <property type="entry name" value="CitMHS"/>
    <property type="match status" value="1"/>
</dbReference>
<feature type="transmembrane region" description="Helical" evidence="7">
    <location>
        <begin position="57"/>
        <end position="75"/>
    </location>
</feature>
<feature type="transmembrane region" description="Helical" evidence="7">
    <location>
        <begin position="96"/>
        <end position="123"/>
    </location>
</feature>
<name>A0A9D1A331_9FIRM</name>
<keyword evidence="3 7" id="KW-0812">Transmembrane</keyword>
<feature type="transmembrane region" description="Helical" evidence="7">
    <location>
        <begin position="349"/>
        <end position="367"/>
    </location>
</feature>
<dbReference type="EMBL" id="DVGC01000013">
    <property type="protein sequence ID" value="HIR04884.1"/>
    <property type="molecule type" value="Genomic_DNA"/>
</dbReference>
<evidence type="ECO:0000256" key="2">
    <source>
        <dbReference type="ARBA" id="ARBA00022448"/>
    </source>
</evidence>
<keyword evidence="2" id="KW-0813">Transport</keyword>
<keyword evidence="4" id="KW-0677">Repeat</keyword>
<evidence type="ECO:0000313" key="9">
    <source>
        <dbReference type="EMBL" id="HIR04884.1"/>
    </source>
</evidence>
<dbReference type="PANTHER" id="PTHR43652:SF2">
    <property type="entry name" value="BASIC AMINO ACID ANTIPORTER YFCC-RELATED"/>
    <property type="match status" value="1"/>
</dbReference>
<feature type="transmembrane region" description="Helical" evidence="7">
    <location>
        <begin position="373"/>
        <end position="398"/>
    </location>
</feature>
<evidence type="ECO:0000256" key="1">
    <source>
        <dbReference type="ARBA" id="ARBA00004141"/>
    </source>
</evidence>
<feature type="transmembrane region" description="Helical" evidence="7">
    <location>
        <begin position="324"/>
        <end position="342"/>
    </location>
</feature>
<feature type="transmembrane region" description="Helical" evidence="7">
    <location>
        <begin position="410"/>
        <end position="433"/>
    </location>
</feature>
<evidence type="ECO:0000256" key="4">
    <source>
        <dbReference type="ARBA" id="ARBA00022737"/>
    </source>
</evidence>
<feature type="transmembrane region" description="Helical" evidence="7">
    <location>
        <begin position="286"/>
        <end position="304"/>
    </location>
</feature>
<feature type="domain" description="Citrate transporter-like" evidence="8">
    <location>
        <begin position="19"/>
        <end position="374"/>
    </location>
</feature>
<dbReference type="InterPro" id="IPR004680">
    <property type="entry name" value="Cit_transptr-like_dom"/>
</dbReference>
<sequence>MTPQIATVLIIIAVMTISFFTEILPLGFTALMVPVLLEGTGILNASQAWAGFSNTTVISWIGLFIIGAVFAKTSFTYRIKMFVKRNTNGNPVKVMVMILAACTIMGLMTTATSTIAALTPILFEICDETGLDRKRVFKSAADVSTWACVQMLPISSSLSYFLLFNQYLEGAGTDLRYGLLDMTWIKLPMWIVLVAYYIWASRKLRVDSHEISAAEAGSAGTDGTQKMTSYTPAQEKMAVFIFVTNVILMVVVSFTGTIPAYLVSTAFAALAVGLKLISQKDALNSVNWGTIFLIAGTLPLSTAINVSGTGEWIAGLMQGAFPNLSNPVVLATVFCVVCAITTQFMNNTAVWAIFAPIAASMAINLNMDPRLVVAGVACGALICFATPMAATAGGYVYGVCDFKMKEFVKLGWMPCVLMILAFVIWAPMVLNFIY</sequence>
<keyword evidence="5 7" id="KW-1133">Transmembrane helix</keyword>
<evidence type="ECO:0000256" key="7">
    <source>
        <dbReference type="SAM" id="Phobius"/>
    </source>
</evidence>
<evidence type="ECO:0000313" key="10">
    <source>
        <dbReference type="Proteomes" id="UP000824250"/>
    </source>
</evidence>
<reference evidence="9" key="2">
    <citation type="journal article" date="2021" name="PeerJ">
        <title>Extensive microbial diversity within the chicken gut microbiome revealed by metagenomics and culture.</title>
        <authorList>
            <person name="Gilroy R."/>
            <person name="Ravi A."/>
            <person name="Getino M."/>
            <person name="Pursley I."/>
            <person name="Horton D.L."/>
            <person name="Alikhan N.F."/>
            <person name="Baker D."/>
            <person name="Gharbi K."/>
            <person name="Hall N."/>
            <person name="Watson M."/>
            <person name="Adriaenssens E.M."/>
            <person name="Foster-Nyarko E."/>
            <person name="Jarju S."/>
            <person name="Secka A."/>
            <person name="Antonio M."/>
            <person name="Oren A."/>
            <person name="Chaudhuri R.R."/>
            <person name="La Ragione R."/>
            <person name="Hildebrand F."/>
            <person name="Pallen M.J."/>
        </authorList>
    </citation>
    <scope>NUCLEOTIDE SEQUENCE</scope>
    <source>
        <strain evidence="9">CHK180-2868</strain>
    </source>
</reference>
<accession>A0A9D1A331</accession>
<organism evidence="9 10">
    <name type="scientific">Candidatus Copromonas faecavium</name>
    <name type="common">nom. illeg.</name>
    <dbReference type="NCBI Taxonomy" id="2840740"/>
    <lineage>
        <taxon>Bacteria</taxon>
        <taxon>Bacillati</taxon>
        <taxon>Bacillota</taxon>
        <taxon>Clostridia</taxon>
        <taxon>Lachnospirales</taxon>
        <taxon>Lachnospiraceae</taxon>
        <taxon>Candidatus Copromonas (nom. illeg.)</taxon>
    </lineage>
</organism>
<evidence type="ECO:0000259" key="8">
    <source>
        <dbReference type="Pfam" id="PF03600"/>
    </source>
</evidence>
<feature type="transmembrane region" description="Helical" evidence="7">
    <location>
        <begin position="246"/>
        <end position="274"/>
    </location>
</feature>
<dbReference type="Proteomes" id="UP000824250">
    <property type="component" value="Unassembled WGS sequence"/>
</dbReference>
<proteinExistence type="predicted"/>
<feature type="transmembrane region" description="Helical" evidence="7">
    <location>
        <begin position="177"/>
        <end position="199"/>
    </location>
</feature>
<gene>
    <name evidence="9" type="ORF">IAB28_02835</name>
</gene>
<reference evidence="9" key="1">
    <citation type="submission" date="2020-10" db="EMBL/GenBank/DDBJ databases">
        <authorList>
            <person name="Gilroy R."/>
        </authorList>
    </citation>
    <scope>NUCLEOTIDE SEQUENCE</scope>
    <source>
        <strain evidence="9">CHK180-2868</strain>
    </source>
</reference>
<comment type="caution">
    <text evidence="9">The sequence shown here is derived from an EMBL/GenBank/DDBJ whole genome shotgun (WGS) entry which is preliminary data.</text>
</comment>